<evidence type="ECO:0000313" key="1">
    <source>
        <dbReference type="EMBL" id="KAJ1673020.1"/>
    </source>
</evidence>
<dbReference type="Proteomes" id="UP001145114">
    <property type="component" value="Unassembled WGS sequence"/>
</dbReference>
<gene>
    <name evidence="1" type="ORF">EV182_006041</name>
</gene>
<name>A0ACC1HAL7_9FUNG</name>
<keyword evidence="2" id="KW-1185">Reference proteome</keyword>
<dbReference type="EMBL" id="JAMZIH010007496">
    <property type="protein sequence ID" value="KAJ1673020.1"/>
    <property type="molecule type" value="Genomic_DNA"/>
</dbReference>
<feature type="non-terminal residue" evidence="1">
    <location>
        <position position="80"/>
    </location>
</feature>
<sequence>APRLLELTGRPGITTILSVRHASSALAKKDIPAGHSVSSNECEPTEGFLKVEDFTAGAGQRKTFSDYATIAKPTQKALEQ</sequence>
<evidence type="ECO:0000313" key="2">
    <source>
        <dbReference type="Proteomes" id="UP001145114"/>
    </source>
</evidence>
<protein>
    <submittedName>
        <fullName evidence="1">Uncharacterized protein</fullName>
    </submittedName>
</protein>
<reference evidence="1" key="1">
    <citation type="submission" date="2022-06" db="EMBL/GenBank/DDBJ databases">
        <title>Phylogenomic reconstructions and comparative analyses of Kickxellomycotina fungi.</title>
        <authorList>
            <person name="Reynolds N.K."/>
            <person name="Stajich J.E."/>
            <person name="Barry K."/>
            <person name="Grigoriev I.V."/>
            <person name="Crous P."/>
            <person name="Smith M.E."/>
        </authorList>
    </citation>
    <scope>NUCLEOTIDE SEQUENCE</scope>
    <source>
        <strain evidence="1">RSA 2271</strain>
    </source>
</reference>
<accession>A0ACC1HAL7</accession>
<proteinExistence type="predicted"/>
<organism evidence="1 2">
    <name type="scientific">Spiromyces aspiralis</name>
    <dbReference type="NCBI Taxonomy" id="68401"/>
    <lineage>
        <taxon>Eukaryota</taxon>
        <taxon>Fungi</taxon>
        <taxon>Fungi incertae sedis</taxon>
        <taxon>Zoopagomycota</taxon>
        <taxon>Kickxellomycotina</taxon>
        <taxon>Kickxellomycetes</taxon>
        <taxon>Kickxellales</taxon>
        <taxon>Kickxellaceae</taxon>
        <taxon>Spiromyces</taxon>
    </lineage>
</organism>
<feature type="non-terminal residue" evidence="1">
    <location>
        <position position="1"/>
    </location>
</feature>
<comment type="caution">
    <text evidence="1">The sequence shown here is derived from an EMBL/GenBank/DDBJ whole genome shotgun (WGS) entry which is preliminary data.</text>
</comment>